<dbReference type="InParanoid" id="A0A1Z5K932"/>
<keyword evidence="4" id="KW-1185">Reference proteome</keyword>
<dbReference type="OrthoDB" id="2533at2759"/>
<reference evidence="3 4" key="1">
    <citation type="journal article" date="2015" name="Plant Cell">
        <title>Oil accumulation by the oleaginous diatom Fistulifera solaris as revealed by the genome and transcriptome.</title>
        <authorList>
            <person name="Tanaka T."/>
            <person name="Maeda Y."/>
            <person name="Veluchamy A."/>
            <person name="Tanaka M."/>
            <person name="Abida H."/>
            <person name="Marechal E."/>
            <person name="Bowler C."/>
            <person name="Muto M."/>
            <person name="Sunaga Y."/>
            <person name="Tanaka M."/>
            <person name="Yoshino T."/>
            <person name="Taniguchi T."/>
            <person name="Fukuda Y."/>
            <person name="Nemoto M."/>
            <person name="Matsumoto M."/>
            <person name="Wong P.S."/>
            <person name="Aburatani S."/>
            <person name="Fujibuchi W."/>
        </authorList>
    </citation>
    <scope>NUCLEOTIDE SEQUENCE [LARGE SCALE GENOMIC DNA]</scope>
    <source>
        <strain evidence="3 4">JPCC DA0580</strain>
    </source>
</reference>
<proteinExistence type="predicted"/>
<protein>
    <submittedName>
        <fullName evidence="3">Uncharacterized protein</fullName>
    </submittedName>
</protein>
<evidence type="ECO:0000313" key="4">
    <source>
        <dbReference type="Proteomes" id="UP000198406"/>
    </source>
</evidence>
<evidence type="ECO:0000313" key="3">
    <source>
        <dbReference type="EMBL" id="GAX22706.1"/>
    </source>
</evidence>
<dbReference type="SUPFAM" id="SSF117991">
    <property type="entry name" value="YbeD/HP0495-like"/>
    <property type="match status" value="1"/>
</dbReference>
<feature type="signal peptide" evidence="2">
    <location>
        <begin position="1"/>
        <end position="23"/>
    </location>
</feature>
<sequence length="254" mass="28064">MHSTGKTLFLALLSVGLPITCEGWTVSPLQTQFPTYNNNNRNSSRRRNMSLYEKTAGSFFNPVPEDNNNKKNDENESDNPLPSTFEESVEDLLRRRKKPPRASQPSTIDGVPTHTVGQGFGNTPVKTTSSSSKPFVGIGPASVNDITNPETDDQGYTLYADEVTGKKSRVFEALVEYPCEFTLKIVGANEGLFVEEMVAVVAEACEVTVQDVSHSVRMVGKWTSVTVKAPVQSAAMLYALYETVDRDPRVRFKF</sequence>
<dbReference type="InterPro" id="IPR007454">
    <property type="entry name" value="UPF0250_YbeD-like"/>
</dbReference>
<dbReference type="Gene3D" id="3.30.70.260">
    <property type="match status" value="1"/>
</dbReference>
<organism evidence="3 4">
    <name type="scientific">Fistulifera solaris</name>
    <name type="common">Oleaginous diatom</name>
    <dbReference type="NCBI Taxonomy" id="1519565"/>
    <lineage>
        <taxon>Eukaryota</taxon>
        <taxon>Sar</taxon>
        <taxon>Stramenopiles</taxon>
        <taxon>Ochrophyta</taxon>
        <taxon>Bacillariophyta</taxon>
        <taxon>Bacillariophyceae</taxon>
        <taxon>Bacillariophycidae</taxon>
        <taxon>Naviculales</taxon>
        <taxon>Naviculaceae</taxon>
        <taxon>Fistulifera</taxon>
    </lineage>
</organism>
<dbReference type="AlphaFoldDB" id="A0A1Z5K932"/>
<feature type="region of interest" description="Disordered" evidence="1">
    <location>
        <begin position="56"/>
        <end position="133"/>
    </location>
</feature>
<dbReference type="EMBL" id="BDSP01000187">
    <property type="protein sequence ID" value="GAX22706.1"/>
    <property type="molecule type" value="Genomic_DNA"/>
</dbReference>
<dbReference type="Pfam" id="PF04359">
    <property type="entry name" value="DUF493"/>
    <property type="match status" value="1"/>
</dbReference>
<evidence type="ECO:0000256" key="1">
    <source>
        <dbReference type="SAM" id="MobiDB-lite"/>
    </source>
</evidence>
<accession>A0A1Z5K932</accession>
<comment type="caution">
    <text evidence="3">The sequence shown here is derived from an EMBL/GenBank/DDBJ whole genome shotgun (WGS) entry which is preliminary data.</text>
</comment>
<gene>
    <name evidence="3" type="ORF">FisN_4Hh182</name>
</gene>
<dbReference type="Proteomes" id="UP000198406">
    <property type="component" value="Unassembled WGS sequence"/>
</dbReference>
<name>A0A1Z5K932_FISSO</name>
<feature type="chain" id="PRO_5011966976" evidence="2">
    <location>
        <begin position="24"/>
        <end position="254"/>
    </location>
</feature>
<evidence type="ECO:0000256" key="2">
    <source>
        <dbReference type="SAM" id="SignalP"/>
    </source>
</evidence>
<keyword evidence="2" id="KW-0732">Signal</keyword>
<dbReference type="InterPro" id="IPR027471">
    <property type="entry name" value="YbeD-like_sf"/>
</dbReference>